<gene>
    <name evidence="1" type="ORF">MARGE09_P2221</name>
</gene>
<dbReference type="EMBL" id="AP023086">
    <property type="protein sequence ID" value="BCD98020.1"/>
    <property type="molecule type" value="Genomic_DNA"/>
</dbReference>
<evidence type="ECO:0000313" key="1">
    <source>
        <dbReference type="EMBL" id="BCD98020.1"/>
    </source>
</evidence>
<proteinExistence type="predicted"/>
<sequence>MSAIITLEHGPYSMVVDANNGARIIEFSFKGKNALTTKGPQIGSTFWPSPQHSWGWPPPPALDSQPYEASAVEDGWVFTSQVCPLTHLVLSKSIRPSAKGFRVEYRMHNPSDKKLEYAPWEITRVDGGLTFYKAATAPLEISSLPVVALGNSFWFSYVPAGFDQNLKLFANNSDGWLANANNGLLLKKIFPQIAEGNIAPQEAEVEVYAHGDPKNPYIEIEQQGRYGEIAPGETAVWSVEWELSELPVGLAPTIGSAELLKLAEK</sequence>
<keyword evidence="2" id="KW-1185">Reference proteome</keyword>
<evidence type="ECO:0008006" key="3">
    <source>
        <dbReference type="Google" id="ProtNLM"/>
    </source>
</evidence>
<protein>
    <recommendedName>
        <fullName evidence="3">DUF4380 domain-containing protein</fullName>
    </recommendedName>
</protein>
<reference evidence="1 2" key="1">
    <citation type="journal article" date="2022" name="IScience">
        <title>An ultrasensitive nanofiber-based assay for enzymatic hydrolysis and deep-sea microbial degradation of cellulose.</title>
        <authorList>
            <person name="Tsudome M."/>
            <person name="Tachioka M."/>
            <person name="Miyazaki M."/>
            <person name="Uchimura K."/>
            <person name="Tsuda M."/>
            <person name="Takaki Y."/>
            <person name="Deguchi S."/>
        </authorList>
    </citation>
    <scope>NUCLEOTIDE SEQUENCE [LARGE SCALE GENOMIC DNA]</scope>
    <source>
        <strain evidence="1 2">GE09</strain>
    </source>
</reference>
<dbReference type="KEGG" id="marq:MARGE09_P2221"/>
<organism evidence="1 2">
    <name type="scientific">Marinagarivorans cellulosilyticus</name>
    <dbReference type="NCBI Taxonomy" id="2721545"/>
    <lineage>
        <taxon>Bacteria</taxon>
        <taxon>Pseudomonadati</taxon>
        <taxon>Pseudomonadota</taxon>
        <taxon>Gammaproteobacteria</taxon>
        <taxon>Cellvibrionales</taxon>
        <taxon>Cellvibrionaceae</taxon>
        <taxon>Marinagarivorans</taxon>
    </lineage>
</organism>
<name>A0AAN1WI39_9GAMM</name>
<dbReference type="AlphaFoldDB" id="A0AAN1WI39"/>
<evidence type="ECO:0000313" key="2">
    <source>
        <dbReference type="Proteomes" id="UP001320119"/>
    </source>
</evidence>
<accession>A0AAN1WI39</accession>
<dbReference type="RefSeq" id="WP_236982076.1">
    <property type="nucleotide sequence ID" value="NZ_AP023086.1"/>
</dbReference>
<dbReference type="Proteomes" id="UP001320119">
    <property type="component" value="Chromosome"/>
</dbReference>